<gene>
    <name evidence="2" type="ORF">PSJ8397_02223</name>
</gene>
<keyword evidence="1" id="KW-0732">Signal</keyword>
<dbReference type="RefSeq" id="WP_085864631.1">
    <property type="nucleotide sequence ID" value="NZ_FWFT01000003.1"/>
</dbReference>
<protein>
    <submittedName>
        <fullName evidence="2">Uncharacterized protein</fullName>
    </submittedName>
</protein>
<dbReference type="EMBL" id="FWFT01000003">
    <property type="protein sequence ID" value="SLN43406.1"/>
    <property type="molecule type" value="Genomic_DNA"/>
</dbReference>
<evidence type="ECO:0000313" key="3">
    <source>
        <dbReference type="Proteomes" id="UP000193623"/>
    </source>
</evidence>
<organism evidence="2 3">
    <name type="scientific">Pseudooctadecabacter jejudonensis</name>
    <dbReference type="NCBI Taxonomy" id="1391910"/>
    <lineage>
        <taxon>Bacteria</taxon>
        <taxon>Pseudomonadati</taxon>
        <taxon>Pseudomonadota</taxon>
        <taxon>Alphaproteobacteria</taxon>
        <taxon>Rhodobacterales</taxon>
        <taxon>Paracoccaceae</taxon>
        <taxon>Pseudooctadecabacter</taxon>
    </lineage>
</organism>
<feature type="chain" id="PRO_5013209720" evidence="1">
    <location>
        <begin position="17"/>
        <end position="230"/>
    </location>
</feature>
<sequence length="230" mass="25366">MRGLVLALICATPVCAQTTPDPAQLLQAAQRLSTQPNIALADVLDVLRPQFGAGTFYYHLGPDSLPDGIEDPFYWHSEGVIDTPANIATYYCSRAGRVLSQDQQALRQNDPLTLSYSPSAGPIPLTFWSDVNWPDDAIARMDCYFSVERWQGAPLFEGGVAIPYLDAVADTYSSRTDITQDGPYTQPQGYDWVVLRDARAPGAHIGYFEIAEHPDIFRIWLTGFLPAPIS</sequence>
<dbReference type="Proteomes" id="UP000193623">
    <property type="component" value="Unassembled WGS sequence"/>
</dbReference>
<proteinExistence type="predicted"/>
<name>A0A1Y5SR82_9RHOB</name>
<dbReference type="AlphaFoldDB" id="A0A1Y5SR82"/>
<feature type="signal peptide" evidence="1">
    <location>
        <begin position="1"/>
        <end position="16"/>
    </location>
</feature>
<evidence type="ECO:0000256" key="1">
    <source>
        <dbReference type="SAM" id="SignalP"/>
    </source>
</evidence>
<keyword evidence="3" id="KW-1185">Reference proteome</keyword>
<evidence type="ECO:0000313" key="2">
    <source>
        <dbReference type="EMBL" id="SLN43406.1"/>
    </source>
</evidence>
<dbReference type="OrthoDB" id="7866550at2"/>
<accession>A0A1Y5SR82</accession>
<reference evidence="2 3" key="1">
    <citation type="submission" date="2017-03" db="EMBL/GenBank/DDBJ databases">
        <authorList>
            <person name="Afonso C.L."/>
            <person name="Miller P.J."/>
            <person name="Scott M.A."/>
            <person name="Spackman E."/>
            <person name="Goraichik I."/>
            <person name="Dimitrov K.M."/>
            <person name="Suarez D.L."/>
            <person name="Swayne D.E."/>
        </authorList>
    </citation>
    <scope>NUCLEOTIDE SEQUENCE [LARGE SCALE GENOMIC DNA]</scope>
    <source>
        <strain evidence="2 3">CECT 8397</strain>
    </source>
</reference>